<evidence type="ECO:0000313" key="3">
    <source>
        <dbReference type="Proteomes" id="UP000784294"/>
    </source>
</evidence>
<comment type="caution">
    <text evidence="2">The sequence shown here is derived from an EMBL/GenBank/DDBJ whole genome shotgun (WGS) entry which is preliminary data.</text>
</comment>
<feature type="non-terminal residue" evidence="2">
    <location>
        <position position="668"/>
    </location>
</feature>
<organism evidence="2 3">
    <name type="scientific">Protopolystoma xenopodis</name>
    <dbReference type="NCBI Taxonomy" id="117903"/>
    <lineage>
        <taxon>Eukaryota</taxon>
        <taxon>Metazoa</taxon>
        <taxon>Spiralia</taxon>
        <taxon>Lophotrochozoa</taxon>
        <taxon>Platyhelminthes</taxon>
        <taxon>Monogenea</taxon>
        <taxon>Polyopisthocotylea</taxon>
        <taxon>Polystomatidea</taxon>
        <taxon>Polystomatidae</taxon>
        <taxon>Protopolystoma</taxon>
    </lineage>
</organism>
<dbReference type="AlphaFoldDB" id="A0A3S5BLU5"/>
<dbReference type="Proteomes" id="UP000784294">
    <property type="component" value="Unassembled WGS sequence"/>
</dbReference>
<gene>
    <name evidence="2" type="ORF">PXEA_LOCUS1935</name>
</gene>
<protein>
    <submittedName>
        <fullName evidence="2">Uncharacterized protein</fullName>
    </submittedName>
</protein>
<feature type="region of interest" description="Disordered" evidence="1">
    <location>
        <begin position="1"/>
        <end position="41"/>
    </location>
</feature>
<name>A0A3S5BLU5_9PLAT</name>
<proteinExistence type="predicted"/>
<feature type="compositionally biased region" description="Polar residues" evidence="1">
    <location>
        <begin position="1"/>
        <end position="17"/>
    </location>
</feature>
<sequence length="668" mass="70914">MADCNTSLELLHQVQQQENKLLESKEEEKPEKATGDDNLEDDCNMLTYVTQSSRMPRPRIRPLPHPALAKAYLHQGKALAALDKPADALDAYAKSWHFYAPEASPDFSAIVHSSSDKGKSSLTDAQNNVSTIIKNSTVWPSFLAEYVAQAKAALEARRLELQVEEQFAACAIQTGQQLRKADSARTAEDHQDSGQMVIQLIAQLSRCGQPAAYYTAGMRHLTQLIVKSPSTAPNFAPNTTNLNEKPSTIESSFNSPVPHKSVINKDISTTSTVIHACAVPAPSSKLEGINPVLNEAIVEGSKSVGSTRLSKHARRRQKAALARAACADRPSTGTISSNGFGPVLADTTSNIASTKNSTGLILAPPGPGSNVHDLNSSSICDVNTPLLVKAIYSSDTGSSKGSSTMEARESLSPKTQLQTLFRSGNSNFSPVDLAIDRLLALLQLASQLVKNCPANQISLMVHSPILVDIALGFSLHLFGNSADLSSDPMSLDIDNTASPTKDRFSLLTQVAGILSDLNNSQLSLNSAHLRRHLLHDVRAAGAAFLATMTDDVVGRSELLGRSTTASSVRDSNSCTDETSHCPGASRLLSSLAVCLSAASANKNANGPLATSSLLSPPTDSFSRLRGIALRRPDQKCTSAITPVLTTTGSVATPAMSPSMLATMNSATR</sequence>
<feature type="compositionally biased region" description="Basic and acidic residues" evidence="1">
    <location>
        <begin position="20"/>
        <end position="35"/>
    </location>
</feature>
<keyword evidence="3" id="KW-1185">Reference proteome</keyword>
<dbReference type="EMBL" id="CAAALY010004122">
    <property type="protein sequence ID" value="VEL08495.1"/>
    <property type="molecule type" value="Genomic_DNA"/>
</dbReference>
<evidence type="ECO:0000313" key="2">
    <source>
        <dbReference type="EMBL" id="VEL08495.1"/>
    </source>
</evidence>
<reference evidence="2" key="1">
    <citation type="submission" date="2018-11" db="EMBL/GenBank/DDBJ databases">
        <authorList>
            <consortium name="Pathogen Informatics"/>
        </authorList>
    </citation>
    <scope>NUCLEOTIDE SEQUENCE</scope>
</reference>
<accession>A0A3S5BLU5</accession>
<evidence type="ECO:0000256" key="1">
    <source>
        <dbReference type="SAM" id="MobiDB-lite"/>
    </source>
</evidence>